<dbReference type="GeneID" id="93357288"/>
<dbReference type="Gene3D" id="3.30.470.20">
    <property type="entry name" value="ATP-grasp fold, B domain"/>
    <property type="match status" value="1"/>
</dbReference>
<dbReference type="GO" id="GO:0005524">
    <property type="term" value="F:ATP binding"/>
    <property type="evidence" value="ECO:0007669"/>
    <property type="project" value="UniProtKB-UniRule"/>
</dbReference>
<feature type="domain" description="ATP-grasp" evidence="5">
    <location>
        <begin position="112"/>
        <end position="306"/>
    </location>
</feature>
<dbReference type="AlphaFoldDB" id="A0A7W5GPJ7"/>
<comment type="caution">
    <text evidence="6">The sequence shown here is derived from an EMBL/GenBank/DDBJ whole genome shotgun (WGS) entry which is preliminary data.</text>
</comment>
<dbReference type="EMBL" id="JACHYA010000002">
    <property type="protein sequence ID" value="MBB3171242.1"/>
    <property type="molecule type" value="Genomic_DNA"/>
</dbReference>
<evidence type="ECO:0000256" key="1">
    <source>
        <dbReference type="ARBA" id="ARBA00022598"/>
    </source>
</evidence>
<evidence type="ECO:0000256" key="2">
    <source>
        <dbReference type="ARBA" id="ARBA00022741"/>
    </source>
</evidence>
<dbReference type="GO" id="GO:0046872">
    <property type="term" value="F:metal ion binding"/>
    <property type="evidence" value="ECO:0007669"/>
    <property type="project" value="InterPro"/>
</dbReference>
<evidence type="ECO:0000313" key="7">
    <source>
        <dbReference type="Proteomes" id="UP000530850"/>
    </source>
</evidence>
<protein>
    <submittedName>
        <fullName evidence="6">Biotin carboxylase</fullName>
    </submittedName>
</protein>
<dbReference type="InterPro" id="IPR011761">
    <property type="entry name" value="ATP-grasp"/>
</dbReference>
<dbReference type="PANTHER" id="PTHR43055:SF1">
    <property type="entry name" value="FORMATE-DEPENDENT PHOSPHORIBOSYLGLYCINAMIDE FORMYLTRANSFERASE"/>
    <property type="match status" value="1"/>
</dbReference>
<evidence type="ECO:0000259" key="5">
    <source>
        <dbReference type="PROSITE" id="PS50975"/>
    </source>
</evidence>
<keyword evidence="3 4" id="KW-0067">ATP-binding</keyword>
<organism evidence="6 7">
    <name type="scientific">Parvibacter caecicola</name>
    <dbReference type="NCBI Taxonomy" id="747645"/>
    <lineage>
        <taxon>Bacteria</taxon>
        <taxon>Bacillati</taxon>
        <taxon>Actinomycetota</taxon>
        <taxon>Coriobacteriia</taxon>
        <taxon>Coriobacteriales</taxon>
        <taxon>Coriobacteriaceae</taxon>
        <taxon>Parvibacter</taxon>
    </lineage>
</organism>
<dbReference type="RefSeq" id="WP_123185979.1">
    <property type="nucleotide sequence ID" value="NZ_JACHYA010000002.1"/>
</dbReference>
<dbReference type="Gene3D" id="3.40.50.20">
    <property type="match status" value="1"/>
</dbReference>
<name>A0A7W5GPJ7_9ACTN</name>
<evidence type="ECO:0000313" key="6">
    <source>
        <dbReference type="EMBL" id="MBB3171242.1"/>
    </source>
</evidence>
<dbReference type="PANTHER" id="PTHR43055">
    <property type="entry name" value="FORMATE-DEPENDENT PHOSPHORIBOSYLGLYCINAMIDE FORMYLTRANSFERASE"/>
    <property type="match status" value="1"/>
</dbReference>
<evidence type="ECO:0000256" key="4">
    <source>
        <dbReference type="PROSITE-ProRule" id="PRU00409"/>
    </source>
</evidence>
<proteinExistence type="predicted"/>
<accession>A0A7W5GPJ7</accession>
<dbReference type="PROSITE" id="PS50975">
    <property type="entry name" value="ATP_GRASP"/>
    <property type="match status" value="1"/>
</dbReference>
<dbReference type="Pfam" id="PF13535">
    <property type="entry name" value="ATP-grasp_4"/>
    <property type="match status" value="1"/>
</dbReference>
<keyword evidence="2 4" id="KW-0547">Nucleotide-binding</keyword>
<reference evidence="6 7" key="1">
    <citation type="submission" date="2020-08" db="EMBL/GenBank/DDBJ databases">
        <title>Sequencing the genomes of 1000 actinobacteria strains.</title>
        <authorList>
            <person name="Klenk H.-P."/>
        </authorList>
    </citation>
    <scope>NUCLEOTIDE SEQUENCE [LARGE SCALE GENOMIC DNA]</scope>
    <source>
        <strain evidence="6 7">DSM 22242</strain>
    </source>
</reference>
<sequence>MAEKQHRLVILGSMDEFVDLVEHAKSRGYYTIVVDGYEDGPAKLHADKAYLEDVRHTDEIVNICKQEEADGIIASFSDLLAECLANIADAAGLRCYIKPEGEVYLREKPLMKKMFSDLGIDSPKFRKVHRETLAKDLEDMEFPCVIKPVNGYGSHGIFVAGSIDDVQKGFGQSVSRSNFDYLMAEEYNSGREFNVITWVADKKAHVLSIADREKETFREGDIPQVTRVVYVSDLSSKLKGEFEEIATKIAGYVGLNDGPLCIQAFYDENRGISVCEAAGRIFGYEHELVTLGSGLHIESLLLDSVYDPDRAKSRIATHDSNFGTIAAGLYFHGYDGEVADVGKMDELSRLDGVVAYQAYYRPGDNITHGPGAKPYVARYYLAAPNREVVDRLSSEIIDQVSVLDPDGKELLFRLEKK</sequence>
<dbReference type="SUPFAM" id="SSF56059">
    <property type="entry name" value="Glutathione synthetase ATP-binding domain-like"/>
    <property type="match status" value="1"/>
</dbReference>
<dbReference type="GO" id="GO:0016874">
    <property type="term" value="F:ligase activity"/>
    <property type="evidence" value="ECO:0007669"/>
    <property type="project" value="UniProtKB-KW"/>
</dbReference>
<dbReference type="Proteomes" id="UP000530850">
    <property type="component" value="Unassembled WGS sequence"/>
</dbReference>
<keyword evidence="1" id="KW-0436">Ligase</keyword>
<dbReference type="GO" id="GO:0005829">
    <property type="term" value="C:cytosol"/>
    <property type="evidence" value="ECO:0007669"/>
    <property type="project" value="TreeGrafter"/>
</dbReference>
<gene>
    <name evidence="6" type="ORF">FHR31_001054</name>
</gene>
<evidence type="ECO:0000256" key="3">
    <source>
        <dbReference type="ARBA" id="ARBA00022840"/>
    </source>
</evidence>